<dbReference type="InterPro" id="IPR002130">
    <property type="entry name" value="Cyclophilin-type_PPIase_dom"/>
</dbReference>
<evidence type="ECO:0000313" key="6">
    <source>
        <dbReference type="Proteomes" id="UP000199169"/>
    </source>
</evidence>
<sequence length="283" mass="29921">MSLGWKYCILIAALLAAPGWALATMVRIDTVKGPIDIHLYDEATPLTVANFLSYVHSGAYNNSFFHRLASGFVLQGGGYTFPPLTPVVKGAAVQNEFSATRSNLRGTVAMAKLGGNANSATSEWFVNLGNNSANLDKQNGGFTVFGKVTLPSLGVVDGIAALQIINAGGAFDTLPVVSLPVSGPLVRENLAMVNTARELPTTAASDTDRVLNYLEAAYPQYVQPASPATLTAGGYLYRYYAKSNAYVGTKDGNVYYLVPAISNDVTLMGTLADWLTTATANGY</sequence>
<organism evidence="5 6">
    <name type="scientific">Candidatus Accumulibacter aalborgensis</name>
    <dbReference type="NCBI Taxonomy" id="1860102"/>
    <lineage>
        <taxon>Bacteria</taxon>
        <taxon>Pseudomonadati</taxon>
        <taxon>Pseudomonadota</taxon>
        <taxon>Betaproteobacteria</taxon>
        <taxon>Candidatus Accumulibacter</taxon>
    </lineage>
</organism>
<dbReference type="AlphaFoldDB" id="A0A1A8XSI0"/>
<comment type="function">
    <text evidence="3">PPIases accelerate the folding of proteins. It catalyzes the cis-trans isomerization of proline imidic peptide bonds in oligopeptides.</text>
</comment>
<dbReference type="STRING" id="1860102.ACCAA_430053"/>
<feature type="signal peptide" evidence="3">
    <location>
        <begin position="1"/>
        <end position="23"/>
    </location>
</feature>
<dbReference type="EMBL" id="FLQX01000120">
    <property type="protein sequence ID" value="SBT07467.1"/>
    <property type="molecule type" value="Genomic_DNA"/>
</dbReference>
<feature type="domain" description="PPIase cyclophilin-type" evidence="4">
    <location>
        <begin position="33"/>
        <end position="182"/>
    </location>
</feature>
<comment type="catalytic activity">
    <reaction evidence="3">
        <text>[protein]-peptidylproline (omega=180) = [protein]-peptidylproline (omega=0)</text>
        <dbReference type="Rhea" id="RHEA:16237"/>
        <dbReference type="Rhea" id="RHEA-COMP:10747"/>
        <dbReference type="Rhea" id="RHEA-COMP:10748"/>
        <dbReference type="ChEBI" id="CHEBI:83833"/>
        <dbReference type="ChEBI" id="CHEBI:83834"/>
        <dbReference type="EC" id="5.2.1.8"/>
    </reaction>
</comment>
<proteinExistence type="inferred from homology"/>
<evidence type="ECO:0000259" key="4">
    <source>
        <dbReference type="PROSITE" id="PS50072"/>
    </source>
</evidence>
<dbReference type="Gene3D" id="2.40.100.10">
    <property type="entry name" value="Cyclophilin-like"/>
    <property type="match status" value="1"/>
</dbReference>
<protein>
    <recommendedName>
        <fullName evidence="3">Peptidyl-prolyl cis-trans isomerase</fullName>
        <shortName evidence="3">PPIase</shortName>
        <ecNumber evidence="3">5.2.1.8</ecNumber>
    </recommendedName>
</protein>
<keyword evidence="2 3" id="KW-0413">Isomerase</keyword>
<dbReference type="PANTHER" id="PTHR45625:SF4">
    <property type="entry name" value="PEPTIDYLPROLYL ISOMERASE DOMAIN AND WD REPEAT-CONTAINING PROTEIN 1"/>
    <property type="match status" value="1"/>
</dbReference>
<gene>
    <name evidence="5" type="ORF">ACCAA_430053</name>
</gene>
<dbReference type="EC" id="5.2.1.8" evidence="3"/>
<keyword evidence="3" id="KW-0732">Signal</keyword>
<feature type="chain" id="PRO_5008445650" description="Peptidyl-prolyl cis-trans isomerase" evidence="3">
    <location>
        <begin position="24"/>
        <end position="283"/>
    </location>
</feature>
<comment type="similarity">
    <text evidence="3">Belongs to the cyclophilin-type PPIase family.</text>
</comment>
<dbReference type="SUPFAM" id="SSF50891">
    <property type="entry name" value="Cyclophilin-like"/>
    <property type="match status" value="1"/>
</dbReference>
<evidence type="ECO:0000256" key="3">
    <source>
        <dbReference type="RuleBase" id="RU363019"/>
    </source>
</evidence>
<keyword evidence="6" id="KW-1185">Reference proteome</keyword>
<dbReference type="GO" id="GO:0003755">
    <property type="term" value="F:peptidyl-prolyl cis-trans isomerase activity"/>
    <property type="evidence" value="ECO:0007669"/>
    <property type="project" value="UniProtKB-UniRule"/>
</dbReference>
<dbReference type="PRINTS" id="PR00153">
    <property type="entry name" value="CSAPPISMRASE"/>
</dbReference>
<dbReference type="PROSITE" id="PS50072">
    <property type="entry name" value="CSA_PPIASE_2"/>
    <property type="match status" value="1"/>
</dbReference>
<dbReference type="InterPro" id="IPR029000">
    <property type="entry name" value="Cyclophilin-like_dom_sf"/>
</dbReference>
<dbReference type="PANTHER" id="PTHR45625">
    <property type="entry name" value="PEPTIDYL-PROLYL CIS-TRANS ISOMERASE-RELATED"/>
    <property type="match status" value="1"/>
</dbReference>
<dbReference type="InterPro" id="IPR044666">
    <property type="entry name" value="Cyclophilin_A-like"/>
</dbReference>
<evidence type="ECO:0000256" key="2">
    <source>
        <dbReference type="ARBA" id="ARBA00023235"/>
    </source>
</evidence>
<reference evidence="5 6" key="1">
    <citation type="submission" date="2016-06" db="EMBL/GenBank/DDBJ databases">
        <authorList>
            <person name="Kjaerup R.B."/>
            <person name="Dalgaard T.S."/>
            <person name="Juul-Madsen H.R."/>
        </authorList>
    </citation>
    <scope>NUCLEOTIDE SEQUENCE [LARGE SCALE GENOMIC DNA]</scope>
    <source>
        <strain evidence="5">3</strain>
    </source>
</reference>
<dbReference type="Proteomes" id="UP000199169">
    <property type="component" value="Unassembled WGS sequence"/>
</dbReference>
<dbReference type="Pfam" id="PF00160">
    <property type="entry name" value="Pro_isomerase"/>
    <property type="match status" value="1"/>
</dbReference>
<keyword evidence="1 3" id="KW-0697">Rotamase</keyword>
<accession>A0A1A8XSI0</accession>
<name>A0A1A8XSI0_9PROT</name>
<evidence type="ECO:0000313" key="5">
    <source>
        <dbReference type="EMBL" id="SBT07467.1"/>
    </source>
</evidence>
<evidence type="ECO:0000256" key="1">
    <source>
        <dbReference type="ARBA" id="ARBA00023110"/>
    </source>
</evidence>